<organism evidence="1 2">
    <name type="scientific">Serratia odorifera</name>
    <dbReference type="NCBI Taxonomy" id="618"/>
    <lineage>
        <taxon>Bacteria</taxon>
        <taxon>Pseudomonadati</taxon>
        <taxon>Pseudomonadota</taxon>
        <taxon>Gammaproteobacteria</taxon>
        <taxon>Enterobacterales</taxon>
        <taxon>Yersiniaceae</taxon>
        <taxon>Serratia</taxon>
    </lineage>
</organism>
<gene>
    <name evidence="1" type="ORF">NCTC11214_01058</name>
</gene>
<name>A0A447KMW2_SEROD</name>
<sequence>MPQGKMPVVPDPRQQANILGGEAALWAENVRGAADRSQAVAARVCRGGTLVVGAGRER</sequence>
<dbReference type="KEGG" id="sof:NCTC11214_01058"/>
<evidence type="ECO:0000313" key="2">
    <source>
        <dbReference type="Proteomes" id="UP000281391"/>
    </source>
</evidence>
<dbReference type="AlphaFoldDB" id="A0A447KMW2"/>
<protein>
    <submittedName>
        <fullName evidence="1">Uncharacterized protein</fullName>
    </submittedName>
</protein>
<accession>A0A447KMW2</accession>
<reference evidence="1 2" key="1">
    <citation type="submission" date="2018-12" db="EMBL/GenBank/DDBJ databases">
        <authorList>
            <consortium name="Pathogen Informatics"/>
        </authorList>
    </citation>
    <scope>NUCLEOTIDE SEQUENCE [LARGE SCALE GENOMIC DNA]</scope>
    <source>
        <strain evidence="1 2">NCTC11214</strain>
    </source>
</reference>
<dbReference type="Proteomes" id="UP000281391">
    <property type="component" value="Chromosome"/>
</dbReference>
<proteinExistence type="predicted"/>
<dbReference type="EMBL" id="LR134117">
    <property type="protein sequence ID" value="VDZ53410.1"/>
    <property type="molecule type" value="Genomic_DNA"/>
</dbReference>
<evidence type="ECO:0000313" key="1">
    <source>
        <dbReference type="EMBL" id="VDZ53410.1"/>
    </source>
</evidence>